<dbReference type="Gramene" id="KCW46007">
    <property type="protein sequence ID" value="KCW46007"/>
    <property type="gene ID" value="EUGRSUZ_L00067"/>
</dbReference>
<dbReference type="SUPFAM" id="SSF53137">
    <property type="entry name" value="Translational machinery components"/>
    <property type="match status" value="1"/>
</dbReference>
<evidence type="ECO:0000313" key="5">
    <source>
        <dbReference type="EMBL" id="KCW46007.1"/>
    </source>
</evidence>
<sequence length="160" mass="17551">MCSPTSLVNFEKYLTDMFVSFSSVLVHGVDASRHGIFLPTCGIHNGQPHLASRSFFEKSKNPNKHVSFRQQTIAYVEPFTLDVFISKQFVSASLTHGVACKQVAISQLDILACLALGHILADQAGKADVYSASYTPRERDKFEGKIEAVVQSLIDSGNDI</sequence>
<dbReference type="AlphaFoldDB" id="A0A058ZW73"/>
<keyword evidence="3" id="KW-0687">Ribonucleoprotein</keyword>
<evidence type="ECO:0000313" key="6">
    <source>
        <dbReference type="Proteomes" id="UP000030711"/>
    </source>
</evidence>
<accession>A0A058ZW73</accession>
<evidence type="ECO:0000256" key="1">
    <source>
        <dbReference type="ARBA" id="ARBA00007116"/>
    </source>
</evidence>
<dbReference type="STRING" id="71139.A0A058ZW73"/>
<dbReference type="GO" id="GO:0005840">
    <property type="term" value="C:ribosome"/>
    <property type="evidence" value="ECO:0007669"/>
    <property type="project" value="UniProtKB-KW"/>
</dbReference>
<comment type="similarity">
    <text evidence="1">Belongs to the universal ribosomal protein uL18 family.</text>
</comment>
<evidence type="ECO:0000256" key="3">
    <source>
        <dbReference type="ARBA" id="ARBA00023274"/>
    </source>
</evidence>
<reference evidence="4" key="2">
    <citation type="journal article" date="2014" name="Nature">
        <title>The genome of Eucalyptus grandis.</title>
        <authorList>
            <person name="Myburg A.A."/>
            <person name="Grattapaglia D."/>
            <person name="Tuskan G.A."/>
            <person name="Hellsten U."/>
            <person name="Hayes R.D."/>
            <person name="Grimwood J."/>
            <person name="Jenkins J."/>
            <person name="Lindquist E."/>
            <person name="Tice H."/>
            <person name="Bauer D."/>
            <person name="Goodstein D.M."/>
            <person name="Dubchak I."/>
            <person name="Poliakov A."/>
            <person name="Mizrachi E."/>
            <person name="Kullan A.R."/>
            <person name="Hussey S.G."/>
            <person name="Pinard D."/>
            <person name="van der Merwe K."/>
            <person name="Singh P."/>
            <person name="van Jaarsveld I."/>
            <person name="Silva-Junior O.B."/>
            <person name="Togawa R.C."/>
            <person name="Pappas M.R."/>
            <person name="Faria D.A."/>
            <person name="Sansaloni C.P."/>
            <person name="Petroli C.D."/>
            <person name="Yang X."/>
            <person name="Ranjan P."/>
            <person name="Tschaplinski T.J."/>
            <person name="Ye C.Y."/>
            <person name="Li T."/>
            <person name="Sterck L."/>
            <person name="Vanneste K."/>
            <person name="Murat F."/>
            <person name="Soler M."/>
            <person name="Clemente H.S."/>
            <person name="Saidi N."/>
            <person name="Cassan-Wang H."/>
            <person name="Dunand C."/>
            <person name="Hefer C.A."/>
            <person name="Bornberg-Bauer E."/>
            <person name="Kersting A.R."/>
            <person name="Vining K."/>
            <person name="Amarasinghe V."/>
            <person name="Ranik M."/>
            <person name="Naithani S."/>
            <person name="Elser J."/>
            <person name="Boyd A.E."/>
            <person name="Liston A."/>
            <person name="Spatafora J.W."/>
            <person name="Dharmwardhana P."/>
            <person name="Raja R."/>
            <person name="Sullivan C."/>
            <person name="Romanel E."/>
            <person name="Alves-Ferreira M."/>
            <person name="Kulheim C."/>
            <person name="Foley W."/>
            <person name="Carocha V."/>
            <person name="Paiva J."/>
            <person name="Kudrna D."/>
            <person name="Brommonschenkel S.H."/>
            <person name="Pasquali G."/>
            <person name="Byrne M."/>
            <person name="Rigault P."/>
            <person name="Tibbits J."/>
            <person name="Spokevicius A."/>
            <person name="Jones R.C."/>
            <person name="Steane D.A."/>
            <person name="Vaillancourt R.E."/>
            <person name="Potts B.M."/>
            <person name="Joubert F."/>
            <person name="Barry K."/>
            <person name="Pappas G.J."/>
            <person name="Strauss S.H."/>
            <person name="Jaiswal P."/>
            <person name="Grima-Pettenati J."/>
            <person name="Salse J."/>
            <person name="Van de Peer Y."/>
            <person name="Rokhsar D.S."/>
            <person name="Schmutz J."/>
        </authorList>
    </citation>
    <scope>NUCLEOTIDE SEQUENCE</scope>
    <source>
        <tissue evidence="4">Leaf extractions</tissue>
    </source>
</reference>
<dbReference type="EMBL" id="KK198765">
    <property type="protein sequence ID" value="KCW46007.1"/>
    <property type="molecule type" value="Genomic_DNA"/>
</dbReference>
<reference evidence="5" key="1">
    <citation type="submission" date="2013-07" db="EMBL/GenBank/DDBJ databases">
        <title>The genome of Eucalyptus grandis.</title>
        <authorList>
            <person name="Schmutz J."/>
            <person name="Hayes R."/>
            <person name="Myburg A."/>
            <person name="Tuskan G."/>
            <person name="Grattapaglia D."/>
            <person name="Rokhsar D.S."/>
        </authorList>
    </citation>
    <scope>NUCLEOTIDE SEQUENCE</scope>
    <source>
        <tissue evidence="5">Leaf extractions</tissue>
    </source>
</reference>
<evidence type="ECO:0000313" key="4">
    <source>
        <dbReference type="EMBL" id="KAK2633263.1"/>
    </source>
</evidence>
<dbReference type="EMBL" id="MU848260">
    <property type="protein sequence ID" value="KAK2633263.1"/>
    <property type="molecule type" value="Genomic_DNA"/>
</dbReference>
<keyword evidence="6" id="KW-1185">Reference proteome</keyword>
<reference evidence="4" key="4">
    <citation type="submission" date="2023-07" db="EMBL/GenBank/DDBJ databases">
        <authorList>
            <person name="Myburg A.A."/>
            <person name="Grattapaglia D."/>
            <person name="Tuskan G.A."/>
            <person name="Hellsten U."/>
            <person name="Hayes R.D."/>
            <person name="Grimwood J."/>
            <person name="Jenkins J."/>
            <person name="Lindquist E."/>
            <person name="Tice H."/>
            <person name="Bauer D."/>
            <person name="Goodstein D.M."/>
            <person name="Dubchak I."/>
            <person name="Poliakov A."/>
            <person name="Mizrachi E."/>
            <person name="Kullan A.R."/>
            <person name="Hussey S.G."/>
            <person name="Pinard D."/>
            <person name="Van D.M."/>
            <person name="Singh P."/>
            <person name="Van J.I."/>
            <person name="Silva-Junior O.B."/>
            <person name="Togawa R.C."/>
            <person name="Pappas M.R."/>
            <person name="Faria D.A."/>
            <person name="Sansaloni C.P."/>
            <person name="Petroli C.D."/>
            <person name="Yang X."/>
            <person name="Ranjan P."/>
            <person name="Tschaplinski T.J."/>
            <person name="Ye C.Y."/>
            <person name="Li T."/>
            <person name="Sterck L."/>
            <person name="Vanneste K."/>
            <person name="Murat F."/>
            <person name="Soler M."/>
            <person name="Clemente H.S."/>
            <person name="Saidi N."/>
            <person name="Cassan-Wang H."/>
            <person name="Dunand C."/>
            <person name="Hefer C.A."/>
            <person name="Bornberg-Bauer E."/>
            <person name="Kersting A.R."/>
            <person name="Vining K."/>
            <person name="Amarasinghe V."/>
            <person name="Ranik M."/>
            <person name="Naithani S."/>
            <person name="Elser J."/>
            <person name="Boyd A.E."/>
            <person name="Liston A."/>
            <person name="Spatafora J.W."/>
            <person name="Dharmwardhana P."/>
            <person name="Raja R."/>
            <person name="Sullivan C."/>
            <person name="Romanel E."/>
            <person name="Alves-Ferreira M."/>
            <person name="Kulheim C."/>
            <person name="Foley W."/>
            <person name="Carocha V."/>
            <person name="Paiva J."/>
            <person name="Kudrna D."/>
            <person name="Brommonschenkel S.H."/>
            <person name="Pasquali G."/>
            <person name="Byrne M."/>
            <person name="Rigault P."/>
            <person name="Tibbits J."/>
            <person name="Spokevicius A."/>
            <person name="Jones R.C."/>
            <person name="Steane D.A."/>
            <person name="Vaillancourt R.E."/>
            <person name="Potts B.M."/>
            <person name="Joubert F."/>
            <person name="Barry K."/>
            <person name="Pappas G.J."/>
            <person name="Strauss S.H."/>
            <person name="Jaiswal P."/>
            <person name="Grima-Pettenati J."/>
            <person name="Salse J."/>
            <person name="Van D.P."/>
            <person name="Rokhsar D.S."/>
            <person name="Schmutz J."/>
        </authorList>
    </citation>
    <scope>NUCLEOTIDE SEQUENCE</scope>
    <source>
        <tissue evidence="4">Leaf extractions</tissue>
    </source>
</reference>
<dbReference type="GO" id="GO:0003735">
    <property type="term" value="F:structural constituent of ribosome"/>
    <property type="evidence" value="ECO:0007669"/>
    <property type="project" value="InterPro"/>
</dbReference>
<proteinExistence type="inferred from homology"/>
<dbReference type="GO" id="GO:1990904">
    <property type="term" value="C:ribonucleoprotein complex"/>
    <property type="evidence" value="ECO:0007669"/>
    <property type="project" value="UniProtKB-KW"/>
</dbReference>
<dbReference type="InParanoid" id="A0A058ZW73"/>
<name>A0A058ZW73_EUCGR</name>
<dbReference type="GO" id="GO:0006412">
    <property type="term" value="P:translation"/>
    <property type="evidence" value="ECO:0007669"/>
    <property type="project" value="InterPro"/>
</dbReference>
<organism evidence="5">
    <name type="scientific">Eucalyptus grandis</name>
    <name type="common">Flooded gum</name>
    <dbReference type="NCBI Taxonomy" id="71139"/>
    <lineage>
        <taxon>Eukaryota</taxon>
        <taxon>Viridiplantae</taxon>
        <taxon>Streptophyta</taxon>
        <taxon>Embryophyta</taxon>
        <taxon>Tracheophyta</taxon>
        <taxon>Spermatophyta</taxon>
        <taxon>Magnoliopsida</taxon>
        <taxon>eudicotyledons</taxon>
        <taxon>Gunneridae</taxon>
        <taxon>Pentapetalae</taxon>
        <taxon>rosids</taxon>
        <taxon>malvids</taxon>
        <taxon>Myrtales</taxon>
        <taxon>Myrtaceae</taxon>
        <taxon>Myrtoideae</taxon>
        <taxon>Eucalypteae</taxon>
        <taxon>Eucalyptus</taxon>
    </lineage>
</organism>
<dbReference type="PANTHER" id="PTHR12899:SF5">
    <property type="entry name" value="RIBOSOMAL L18P_L5E FAMILY PROTEIN"/>
    <property type="match status" value="1"/>
</dbReference>
<reference evidence="4" key="3">
    <citation type="submission" date="2023-04" db="EMBL/GenBank/DDBJ databases">
        <title>WGS assembly of Eucalyptus grandis.</title>
        <authorList>
            <person name="Myburg A."/>
            <person name="Grattapaglia D."/>
            <person name="Tuskan G."/>
            <person name="Hellsten U."/>
            <person name="Hayes R."/>
            <person name="Grimwood J."/>
            <person name="Jenkins J."/>
            <person name="Lindquist E."/>
            <person name="Tice H."/>
            <person name="Bauer D."/>
            <person name="Goodstein D."/>
            <person name="Dubchak I."/>
            <person name="Poliakov A."/>
            <person name="Mizrachi E."/>
            <person name="Kullan A."/>
            <person name="Hussey S."/>
            <person name="Pinard D."/>
            <person name="Van D."/>
            <person name="Singh P."/>
            <person name="Van J."/>
            <person name="Silva-Junior O."/>
            <person name="Togawa R."/>
            <person name="Pappas M."/>
            <person name="Faria D."/>
            <person name="Sansaloni C."/>
            <person name="Petroli C."/>
            <person name="Yang X."/>
            <person name="Ranjan P."/>
            <person name="Tschaplinski T."/>
            <person name="Ye C."/>
            <person name="Li T."/>
            <person name="Sterck L."/>
            <person name="Vanneste K."/>
            <person name="Murat F."/>
            <person name="Soler M."/>
            <person name="Clemente H."/>
            <person name="Saidi N."/>
            <person name="Cassan-Wang H."/>
            <person name="Dunand C."/>
            <person name="Hefer C."/>
            <person name="Bornberg-Bauer E."/>
            <person name="Kersting A."/>
            <person name="Vining K."/>
            <person name="Amarasinghe V."/>
            <person name="Ranik M."/>
            <person name="Naithani S."/>
            <person name="Elser J."/>
            <person name="Boyd A."/>
            <person name="Liston A."/>
            <person name="Spatafora J."/>
            <person name="Dharmwardhana P."/>
            <person name="Raja R."/>
            <person name="Sullivan C."/>
            <person name="Romanel E."/>
            <person name="Alves-Ferreira M."/>
            <person name="Kulheim C."/>
            <person name="Foley W."/>
            <person name="Carocha V."/>
            <person name="Paiva J."/>
            <person name="Kudrna D."/>
            <person name="Brommonschenkel S."/>
            <person name="Pasquali G."/>
            <person name="Byrne M."/>
            <person name="Rigault P."/>
            <person name="Tibbits J."/>
            <person name="Spokevicius A."/>
            <person name="Jones R."/>
            <person name="Steane D."/>
            <person name="Vaillancourt R."/>
            <person name="Potts B."/>
            <person name="Joubert F."/>
            <person name="Barry K."/>
            <person name="Pappas G."/>
            <person name="Strauss S."/>
            <person name="Jaiswal P."/>
            <person name="Grima-Pettenati J."/>
            <person name="Salse J."/>
            <person name="Van D."/>
            <person name="Rokhsar D."/>
            <person name="Schmutz J."/>
        </authorList>
    </citation>
    <scope>NUCLEOTIDE SEQUENCE</scope>
    <source>
        <tissue evidence="4">Leaf extractions</tissue>
    </source>
</reference>
<dbReference type="Proteomes" id="UP000030711">
    <property type="component" value="Unassembled WGS sequence"/>
</dbReference>
<evidence type="ECO:0000256" key="2">
    <source>
        <dbReference type="ARBA" id="ARBA00022980"/>
    </source>
</evidence>
<gene>
    <name evidence="5" type="ORF">EUGRSUZ_L00067</name>
</gene>
<dbReference type="GO" id="GO:0008097">
    <property type="term" value="F:5S rRNA binding"/>
    <property type="evidence" value="ECO:0000318"/>
    <property type="project" value="GO_Central"/>
</dbReference>
<protein>
    <submittedName>
        <fullName evidence="5">Uncharacterized protein</fullName>
    </submittedName>
</protein>
<keyword evidence="2" id="KW-0689">Ribosomal protein</keyword>
<dbReference type="InterPro" id="IPR005484">
    <property type="entry name" value="Ribosomal_uL18_bac/plant/anim"/>
</dbReference>
<dbReference type="PANTHER" id="PTHR12899">
    <property type="entry name" value="39S RIBOSOMAL PROTEIN L18, MITOCHONDRIAL"/>
    <property type="match status" value="1"/>
</dbReference>